<dbReference type="EMBL" id="JACOFX010000003">
    <property type="protein sequence ID" value="MBC3907753.1"/>
    <property type="molecule type" value="Genomic_DNA"/>
</dbReference>
<comment type="caution">
    <text evidence="2">The sequence shown here is derived from an EMBL/GenBank/DDBJ whole genome shotgun (WGS) entry which is preliminary data.</text>
</comment>
<evidence type="ECO:0000256" key="1">
    <source>
        <dbReference type="SAM" id="SignalP"/>
    </source>
</evidence>
<accession>A0ABR6Z7K8</accession>
<protein>
    <submittedName>
        <fullName evidence="2">Uncharacterized protein</fullName>
    </submittedName>
</protein>
<dbReference type="Proteomes" id="UP000646911">
    <property type="component" value="Unassembled WGS sequence"/>
</dbReference>
<keyword evidence="1" id="KW-0732">Signal</keyword>
<gene>
    <name evidence="2" type="ORF">H8L47_09250</name>
</gene>
<evidence type="ECO:0000313" key="2">
    <source>
        <dbReference type="EMBL" id="MBC3907753.1"/>
    </source>
</evidence>
<evidence type="ECO:0000313" key="3">
    <source>
        <dbReference type="Proteomes" id="UP000646911"/>
    </source>
</evidence>
<keyword evidence="3" id="KW-1185">Reference proteome</keyword>
<feature type="signal peptide" evidence="1">
    <location>
        <begin position="1"/>
        <end position="21"/>
    </location>
</feature>
<feature type="chain" id="PRO_5046580120" evidence="1">
    <location>
        <begin position="22"/>
        <end position="195"/>
    </location>
</feature>
<name>A0ABR6Z7K8_9BURK</name>
<reference evidence="2 3" key="1">
    <citation type="submission" date="2020-08" db="EMBL/GenBank/DDBJ databases">
        <title>Novel species isolated from subtropical streams in China.</title>
        <authorList>
            <person name="Lu H."/>
        </authorList>
    </citation>
    <scope>NUCLEOTIDE SEQUENCE [LARGE SCALE GENOMIC DNA]</scope>
    <source>
        <strain evidence="2 3">NL8W</strain>
    </source>
</reference>
<proteinExistence type="predicted"/>
<sequence>MRLLKIILFFANLIFVASVNAESSKRAAEIDKIYQSDQKTRSLFKRGDVYDRAAELKSDAAHRMRLFEMMVDDLPWTARELALVSVILQHTNTGSESEENESWRSQENHLLGFFFARKAARLGLFEQAGSMVSRVERYLKASGIPRDYGLELVSRMPLKVCPINPQITDEQRLDAGLPLRLTEIMKEFCHPLMSE</sequence>
<organism evidence="2 3">
    <name type="scientific">Undibacterium umbellatum</name>
    <dbReference type="NCBI Taxonomy" id="2762300"/>
    <lineage>
        <taxon>Bacteria</taxon>
        <taxon>Pseudomonadati</taxon>
        <taxon>Pseudomonadota</taxon>
        <taxon>Betaproteobacteria</taxon>
        <taxon>Burkholderiales</taxon>
        <taxon>Oxalobacteraceae</taxon>
        <taxon>Undibacterium</taxon>
    </lineage>
</organism>
<dbReference type="RefSeq" id="WP_186953301.1">
    <property type="nucleotide sequence ID" value="NZ_JACOFX010000003.1"/>
</dbReference>